<proteinExistence type="predicted"/>
<evidence type="ECO:0000313" key="1">
    <source>
        <dbReference type="EMBL" id="CAH0365105.1"/>
    </source>
</evidence>
<protein>
    <submittedName>
        <fullName evidence="1">Uncharacterized protein</fullName>
    </submittedName>
</protein>
<reference evidence="1" key="1">
    <citation type="submission" date="2021-11" db="EMBL/GenBank/DDBJ databases">
        <authorList>
            <consortium name="Genoscope - CEA"/>
            <person name="William W."/>
        </authorList>
    </citation>
    <scope>NUCLEOTIDE SEQUENCE</scope>
</reference>
<dbReference type="Proteomes" id="UP000789595">
    <property type="component" value="Unassembled WGS sequence"/>
</dbReference>
<gene>
    <name evidence="1" type="ORF">PECAL_1P15160</name>
</gene>
<keyword evidence="2" id="KW-1185">Reference proteome</keyword>
<name>A0A8J2S732_9STRA</name>
<sequence length="482" mass="54809">MNATNLQPSLLDKRSAIASGIQAQARRWLAGGSKRYLRAREEICKTNFGMLTRQTMLRVRIKIFKSIARKAIHRLAALRAEEVSKISSNAAMKAIDFANKTLKVTKSRYAEFLRVEAGAQWISDYLCERMSKPISTHMRKLLALKQSDQNHKICPTLRAVRGQSGMVCENCGAVGVFQFSCLPCNGYIDAPSGKVNSLRLQCASALRVETIGSSFKAPPQGEPHAPRSQGEANLHAVLHNAIEILRRRLKTVVPEFASSILALIKTKGSWLHSKRICDDDRIYFKQRLEQPSSARRAHRHRGFLRALDGDVKNLDKVTKCGLAYCFDRSSACDEQRAKEVLLNYCMDPRAGKRNIHSHKGWVDITSTYKMWSTTGLHAARESIRLEHCLKLQASWSKFQGKSMRHQRESCAHFLSIIMRELKNEAEREFLCIDNAQDSSYQKHVKMVEIEKARFEAADRIMRLLAEYRAISSLEQFKYLHIS</sequence>
<evidence type="ECO:0000313" key="2">
    <source>
        <dbReference type="Proteomes" id="UP000789595"/>
    </source>
</evidence>
<organism evidence="1 2">
    <name type="scientific">Pelagomonas calceolata</name>
    <dbReference type="NCBI Taxonomy" id="35677"/>
    <lineage>
        <taxon>Eukaryota</taxon>
        <taxon>Sar</taxon>
        <taxon>Stramenopiles</taxon>
        <taxon>Ochrophyta</taxon>
        <taxon>Pelagophyceae</taxon>
        <taxon>Pelagomonadales</taxon>
        <taxon>Pelagomonadaceae</taxon>
        <taxon>Pelagomonas</taxon>
    </lineage>
</organism>
<comment type="caution">
    <text evidence="1">The sequence shown here is derived from an EMBL/GenBank/DDBJ whole genome shotgun (WGS) entry which is preliminary data.</text>
</comment>
<accession>A0A8J2S732</accession>
<dbReference type="EMBL" id="CAKKNE010000001">
    <property type="protein sequence ID" value="CAH0365105.1"/>
    <property type="molecule type" value="Genomic_DNA"/>
</dbReference>
<dbReference type="AlphaFoldDB" id="A0A8J2S732"/>
<dbReference type="OrthoDB" id="71985at2759"/>